<dbReference type="EMBL" id="LPHD01000049">
    <property type="protein sequence ID" value="KWA84104.1"/>
    <property type="molecule type" value="Genomic_DNA"/>
</dbReference>
<gene>
    <name evidence="1" type="ORF">WL29_22325</name>
</gene>
<evidence type="ECO:0000313" key="2">
    <source>
        <dbReference type="Proteomes" id="UP000060630"/>
    </source>
</evidence>
<dbReference type="RefSeq" id="WP_060192502.1">
    <property type="nucleotide sequence ID" value="NZ_LPHD01000049.1"/>
</dbReference>
<protein>
    <submittedName>
        <fullName evidence="1">Uncharacterized protein</fullName>
    </submittedName>
</protein>
<organism evidence="1 2">
    <name type="scientific">Burkholderia ubonensis</name>
    <dbReference type="NCBI Taxonomy" id="101571"/>
    <lineage>
        <taxon>Bacteria</taxon>
        <taxon>Pseudomonadati</taxon>
        <taxon>Pseudomonadota</taxon>
        <taxon>Betaproteobacteria</taxon>
        <taxon>Burkholderiales</taxon>
        <taxon>Burkholderiaceae</taxon>
        <taxon>Burkholderia</taxon>
        <taxon>Burkholderia cepacia complex</taxon>
    </lineage>
</organism>
<sequence length="121" mass="13431">MGDYADQSIEQYISGRRGMPIPKQREYPKTTKAAIADRLFHIVEVLPGMGMKTNRTAGMKLVVCDRDEASYWVWASQQVSGIAKDVCAVLETNLTLADALARTGRKAYGPKQSHDETNNLN</sequence>
<proteinExistence type="predicted"/>
<dbReference type="Proteomes" id="UP000060630">
    <property type="component" value="Unassembled WGS sequence"/>
</dbReference>
<dbReference type="AlphaFoldDB" id="A0A119HFL7"/>
<name>A0A119HFL7_9BURK</name>
<evidence type="ECO:0000313" key="1">
    <source>
        <dbReference type="EMBL" id="KWA84104.1"/>
    </source>
</evidence>
<reference evidence="1 2" key="1">
    <citation type="submission" date="2015-11" db="EMBL/GenBank/DDBJ databases">
        <title>Expanding the genomic diversity of Burkholderia species for the development of highly accurate diagnostics.</title>
        <authorList>
            <person name="Sahl J."/>
            <person name="Keim P."/>
            <person name="Wagner D."/>
        </authorList>
    </citation>
    <scope>NUCLEOTIDE SEQUENCE [LARGE SCALE GENOMIC DNA]</scope>
    <source>
        <strain evidence="1 2">MSMB2087WGS</strain>
    </source>
</reference>
<accession>A0A119HFL7</accession>
<comment type="caution">
    <text evidence="1">The sequence shown here is derived from an EMBL/GenBank/DDBJ whole genome shotgun (WGS) entry which is preliminary data.</text>
</comment>